<dbReference type="PANTHER" id="PTHR33627">
    <property type="entry name" value="TRANSPOSASE"/>
    <property type="match status" value="1"/>
</dbReference>
<protein>
    <submittedName>
        <fullName evidence="3">Transposase</fullName>
    </submittedName>
</protein>
<keyword evidence="4" id="KW-1185">Reference proteome</keyword>
<dbReference type="EMBL" id="CP074133">
    <property type="protein sequence ID" value="QUX22476.1"/>
    <property type="molecule type" value="Genomic_DNA"/>
</dbReference>
<evidence type="ECO:0000256" key="1">
    <source>
        <dbReference type="SAM" id="MobiDB-lite"/>
    </source>
</evidence>
<feature type="region of interest" description="Disordered" evidence="1">
    <location>
        <begin position="114"/>
        <end position="155"/>
    </location>
</feature>
<dbReference type="InterPro" id="IPR038721">
    <property type="entry name" value="IS701-like_DDE_dom"/>
</dbReference>
<dbReference type="PANTHER" id="PTHR33627:SF1">
    <property type="entry name" value="TRANSPOSASE"/>
    <property type="match status" value="1"/>
</dbReference>
<dbReference type="Proteomes" id="UP000676079">
    <property type="component" value="Chromosome"/>
</dbReference>
<name>A0ABX8BNM5_9ACTN</name>
<accession>A0ABX8BNM5</accession>
<organism evidence="3 4">
    <name type="scientific">Nocardiopsis changdeensis</name>
    <dbReference type="NCBI Taxonomy" id="2831969"/>
    <lineage>
        <taxon>Bacteria</taxon>
        <taxon>Bacillati</taxon>
        <taxon>Actinomycetota</taxon>
        <taxon>Actinomycetes</taxon>
        <taxon>Streptosporangiales</taxon>
        <taxon>Nocardiopsidaceae</taxon>
        <taxon>Nocardiopsis</taxon>
    </lineage>
</organism>
<sequence>MTVPPTVVEAGSEAWTNSFEDLFSQVVAPFFGRREPRLRARYYLLGLLSGLERKNGWSLAEFASDATPDGMQRLLNHARWDADEVRNALRAQVGERLGHLDGVLVVDDTGFEKKGRRSAGRAGAARKRTASPHRGPESWGRSPREGPGGDDPGELIGLTVNEIRRLHAHYHRPDHAWSYRVRWSRWRHRHQARARCCHYQRQKRLIDH</sequence>
<evidence type="ECO:0000313" key="4">
    <source>
        <dbReference type="Proteomes" id="UP000676079"/>
    </source>
</evidence>
<feature type="domain" description="Transposase IS701-like DDE" evidence="2">
    <location>
        <begin position="29"/>
        <end position="122"/>
    </location>
</feature>
<dbReference type="Pfam" id="PF13546">
    <property type="entry name" value="DDE_5"/>
    <property type="match status" value="1"/>
</dbReference>
<dbReference type="InterPro" id="IPR039365">
    <property type="entry name" value="IS701-like"/>
</dbReference>
<gene>
    <name evidence="3" type="ORF">KGD84_29865</name>
</gene>
<evidence type="ECO:0000259" key="2">
    <source>
        <dbReference type="Pfam" id="PF13546"/>
    </source>
</evidence>
<proteinExistence type="predicted"/>
<feature type="compositionally biased region" description="Basic residues" evidence="1">
    <location>
        <begin position="114"/>
        <end position="131"/>
    </location>
</feature>
<reference evidence="3 4" key="1">
    <citation type="submission" date="2021-05" db="EMBL/GenBank/DDBJ databases">
        <title>Direct Submission.</title>
        <authorList>
            <person name="Li K."/>
            <person name="Gao J."/>
        </authorList>
    </citation>
    <scope>NUCLEOTIDE SEQUENCE [LARGE SCALE GENOMIC DNA]</scope>
    <source>
        <strain evidence="3 4">Mg02</strain>
    </source>
</reference>
<evidence type="ECO:0000313" key="3">
    <source>
        <dbReference type="EMBL" id="QUX22476.1"/>
    </source>
</evidence>